<reference evidence="12" key="1">
    <citation type="submission" date="2022-07" db="EMBL/GenBank/DDBJ databases">
        <title>The genome of Lyophyllum shimeji provides insight into the initial evolution of ectomycorrhizal fungal genome.</title>
        <authorList>
            <person name="Kobayashi Y."/>
            <person name="Shibata T."/>
            <person name="Hirakawa H."/>
            <person name="Shigenobu S."/>
            <person name="Nishiyama T."/>
            <person name="Yamada A."/>
            <person name="Hasebe M."/>
            <person name="Kawaguchi M."/>
        </authorList>
    </citation>
    <scope>NUCLEOTIDE SEQUENCE</scope>
    <source>
        <strain evidence="12">AT787</strain>
    </source>
</reference>
<evidence type="ECO:0000256" key="6">
    <source>
        <dbReference type="ARBA" id="ARBA00023002"/>
    </source>
</evidence>
<dbReference type="PANTHER" id="PTHR46300">
    <property type="entry name" value="P450, PUTATIVE (EUROFUNG)-RELATED-RELATED"/>
    <property type="match status" value="1"/>
</dbReference>
<keyword evidence="6 10" id="KW-0560">Oxidoreductase</keyword>
<comment type="cofactor">
    <cofactor evidence="1 9">
        <name>heme</name>
        <dbReference type="ChEBI" id="CHEBI:30413"/>
    </cofactor>
</comment>
<evidence type="ECO:0000256" key="3">
    <source>
        <dbReference type="ARBA" id="ARBA00010617"/>
    </source>
</evidence>
<evidence type="ECO:0000256" key="11">
    <source>
        <dbReference type="SAM" id="MobiDB-lite"/>
    </source>
</evidence>
<feature type="region of interest" description="Disordered" evidence="11">
    <location>
        <begin position="16"/>
        <end position="38"/>
    </location>
</feature>
<dbReference type="GO" id="GO:0016705">
    <property type="term" value="F:oxidoreductase activity, acting on paired donors, with incorporation or reduction of molecular oxygen"/>
    <property type="evidence" value="ECO:0007669"/>
    <property type="project" value="InterPro"/>
</dbReference>
<dbReference type="OrthoDB" id="2789670at2759"/>
<dbReference type="GO" id="GO:0005506">
    <property type="term" value="F:iron ion binding"/>
    <property type="evidence" value="ECO:0007669"/>
    <property type="project" value="InterPro"/>
</dbReference>
<dbReference type="GO" id="GO:0004497">
    <property type="term" value="F:monooxygenase activity"/>
    <property type="evidence" value="ECO:0007669"/>
    <property type="project" value="UniProtKB-KW"/>
</dbReference>
<organism evidence="12 13">
    <name type="scientific">Lyophyllum shimeji</name>
    <name type="common">Hon-shimeji</name>
    <name type="synonym">Tricholoma shimeji</name>
    <dbReference type="NCBI Taxonomy" id="47721"/>
    <lineage>
        <taxon>Eukaryota</taxon>
        <taxon>Fungi</taxon>
        <taxon>Dikarya</taxon>
        <taxon>Basidiomycota</taxon>
        <taxon>Agaricomycotina</taxon>
        <taxon>Agaricomycetes</taxon>
        <taxon>Agaricomycetidae</taxon>
        <taxon>Agaricales</taxon>
        <taxon>Tricholomatineae</taxon>
        <taxon>Lyophyllaceae</taxon>
        <taxon>Lyophyllum</taxon>
    </lineage>
</organism>
<feature type="compositionally biased region" description="Basic and acidic residues" evidence="11">
    <location>
        <begin position="27"/>
        <end position="38"/>
    </location>
</feature>
<dbReference type="EMBL" id="BRPK01000005">
    <property type="protein sequence ID" value="GLB38520.1"/>
    <property type="molecule type" value="Genomic_DNA"/>
</dbReference>
<dbReference type="InterPro" id="IPR001128">
    <property type="entry name" value="Cyt_P450"/>
</dbReference>
<accession>A0A9P3PLG9</accession>
<dbReference type="AlphaFoldDB" id="A0A9P3PLG9"/>
<evidence type="ECO:0000256" key="9">
    <source>
        <dbReference type="PIRSR" id="PIRSR602401-1"/>
    </source>
</evidence>
<keyword evidence="13" id="KW-1185">Reference proteome</keyword>
<feature type="binding site" description="axial binding residue" evidence="9">
    <location>
        <position position="458"/>
    </location>
    <ligand>
        <name>heme</name>
        <dbReference type="ChEBI" id="CHEBI:30413"/>
    </ligand>
    <ligandPart>
        <name>Fe</name>
        <dbReference type="ChEBI" id="CHEBI:18248"/>
    </ligandPart>
</feature>
<comment type="similarity">
    <text evidence="3 10">Belongs to the cytochrome P450 family.</text>
</comment>
<keyword evidence="4 9" id="KW-0349">Heme</keyword>
<evidence type="ECO:0000256" key="8">
    <source>
        <dbReference type="ARBA" id="ARBA00023033"/>
    </source>
</evidence>
<dbReference type="Proteomes" id="UP001063166">
    <property type="component" value="Unassembled WGS sequence"/>
</dbReference>
<evidence type="ECO:0000256" key="4">
    <source>
        <dbReference type="ARBA" id="ARBA00022617"/>
    </source>
</evidence>
<dbReference type="CDD" id="cd11065">
    <property type="entry name" value="CYP64-like"/>
    <property type="match status" value="1"/>
</dbReference>
<dbReference type="PROSITE" id="PS00086">
    <property type="entry name" value="CYTOCHROME_P450"/>
    <property type="match status" value="1"/>
</dbReference>
<dbReference type="SUPFAM" id="SSF48264">
    <property type="entry name" value="Cytochrome P450"/>
    <property type="match status" value="1"/>
</dbReference>
<dbReference type="Pfam" id="PF00067">
    <property type="entry name" value="p450"/>
    <property type="match status" value="1"/>
</dbReference>
<dbReference type="InterPro" id="IPR002401">
    <property type="entry name" value="Cyt_P450_E_grp-I"/>
</dbReference>
<evidence type="ECO:0000256" key="2">
    <source>
        <dbReference type="ARBA" id="ARBA00005179"/>
    </source>
</evidence>
<keyword evidence="5 9" id="KW-0479">Metal-binding</keyword>
<gene>
    <name evidence="12" type="ORF">LshimejAT787_0503850</name>
</gene>
<keyword evidence="7 9" id="KW-0408">Iron</keyword>
<evidence type="ECO:0000313" key="12">
    <source>
        <dbReference type="EMBL" id="GLB38520.1"/>
    </source>
</evidence>
<dbReference type="InterPro" id="IPR017972">
    <property type="entry name" value="Cyt_P450_CS"/>
</dbReference>
<proteinExistence type="inferred from homology"/>
<comment type="pathway">
    <text evidence="2">Secondary metabolite biosynthesis.</text>
</comment>
<dbReference type="Gene3D" id="1.10.630.10">
    <property type="entry name" value="Cytochrome P450"/>
    <property type="match status" value="1"/>
</dbReference>
<dbReference type="InterPro" id="IPR050364">
    <property type="entry name" value="Cytochrome_P450_fung"/>
</dbReference>
<dbReference type="PANTHER" id="PTHR46300:SF5">
    <property type="entry name" value="CYTOCHROME P450"/>
    <property type="match status" value="1"/>
</dbReference>
<dbReference type="PRINTS" id="PR00385">
    <property type="entry name" value="P450"/>
</dbReference>
<dbReference type="GO" id="GO:0020037">
    <property type="term" value="F:heme binding"/>
    <property type="evidence" value="ECO:0007669"/>
    <property type="project" value="InterPro"/>
</dbReference>
<evidence type="ECO:0000256" key="7">
    <source>
        <dbReference type="ARBA" id="ARBA00023004"/>
    </source>
</evidence>
<keyword evidence="8 10" id="KW-0503">Monooxygenase</keyword>
<name>A0A9P3PLG9_LYOSH</name>
<protein>
    <submittedName>
        <fullName evidence="12">Cytochrome p450</fullName>
    </submittedName>
</protein>
<evidence type="ECO:0000313" key="13">
    <source>
        <dbReference type="Proteomes" id="UP001063166"/>
    </source>
</evidence>
<dbReference type="InterPro" id="IPR036396">
    <property type="entry name" value="Cyt_P450_sf"/>
</dbReference>
<sequence>MFSSDNMHCGSFQVHRRPRRTCGSQRSRLDRRGEGSRPHHLVDGLSLVVAAALVLFILKIRLSKKRLPLPPGPPADPLLGHLRLIPSSGQDVFFHNLGKTYGDVVHLSILGRSIVVLNSVHAAVELLDKRSANYSDRPKFPIYETMGLQDSLVFVPYGNNLRMYRKMLQQYFSKENSKRHRPIQIREARLLADNILANPRRRGDLLIRFSTAVIVEIAYGHQIVSDDDPYVKIAEDVCEATANSGPPGGTPVDIFPFLRHFPSWFPGAYYAGYARKTWHLVRKLYDFPTECVTAEMARGEAKPSFLATHLEVLQRVIYIAGAETTSSTLAWFFLAMVLYPECQTKAQEEIDAVVGRDRLPDFHDREHLPYVECLLQETLRWNQAAPSGIPHRSMEDDIYNGMFIPKGSFVIANTRGMTLDENTYQNASEFEPTRYLRSPLGRGEPYPAGPFGFGRRACPGRHLANDSLWIAMATILSTVHISREVAENGKEIIPDGTPVAEGITSHPPPFSCRLKPRSEMAQALLKQANSMERN</sequence>
<comment type="caution">
    <text evidence="12">The sequence shown here is derived from an EMBL/GenBank/DDBJ whole genome shotgun (WGS) entry which is preliminary data.</text>
</comment>
<evidence type="ECO:0000256" key="5">
    <source>
        <dbReference type="ARBA" id="ARBA00022723"/>
    </source>
</evidence>
<evidence type="ECO:0000256" key="10">
    <source>
        <dbReference type="RuleBase" id="RU000461"/>
    </source>
</evidence>
<evidence type="ECO:0000256" key="1">
    <source>
        <dbReference type="ARBA" id="ARBA00001971"/>
    </source>
</evidence>
<dbReference type="PRINTS" id="PR00463">
    <property type="entry name" value="EP450I"/>
</dbReference>